<dbReference type="EMBL" id="UZWD01000066">
    <property type="protein sequence ID" value="VDS06703.1"/>
    <property type="molecule type" value="Genomic_DNA"/>
</dbReference>
<evidence type="ECO:0000313" key="2">
    <source>
        <dbReference type="Proteomes" id="UP000268844"/>
    </source>
</evidence>
<dbReference type="Proteomes" id="UP000268844">
    <property type="component" value="Unassembled WGS sequence"/>
</dbReference>
<evidence type="ECO:0000313" key="1">
    <source>
        <dbReference type="EMBL" id="VDS06703.1"/>
    </source>
</evidence>
<keyword evidence="2" id="KW-1185">Reference proteome</keyword>
<accession>A0A447IGV7</accession>
<dbReference type="AlphaFoldDB" id="A0A447IGV7"/>
<gene>
    <name evidence="1" type="ORF">DEVEQU_03868</name>
</gene>
<name>A0A447IGV7_9HYPH</name>
<protein>
    <submittedName>
        <fullName evidence="1">Uncharacterized protein</fullName>
    </submittedName>
</protein>
<organism evidence="1 2">
    <name type="scientific">Devosia equisanguinis</name>
    <dbReference type="NCBI Taxonomy" id="2490941"/>
    <lineage>
        <taxon>Bacteria</taxon>
        <taxon>Pseudomonadati</taxon>
        <taxon>Pseudomonadota</taxon>
        <taxon>Alphaproteobacteria</taxon>
        <taxon>Hyphomicrobiales</taxon>
        <taxon>Devosiaceae</taxon>
        <taxon>Devosia</taxon>
    </lineage>
</organism>
<proteinExistence type="predicted"/>
<reference evidence="1 2" key="1">
    <citation type="submission" date="2018-12" db="EMBL/GenBank/DDBJ databases">
        <authorList>
            <person name="Criscuolo A."/>
        </authorList>
    </citation>
    <scope>NUCLEOTIDE SEQUENCE [LARGE SCALE GENOMIC DNA]</scope>
    <source>
        <strain evidence="1">ACIP1116281</strain>
    </source>
</reference>
<sequence>MSSRTQALKGVSVGDLIFGLRENGRPDLLFVYSADDTALLARNIFNRANFRFGRDGVGQRVEDGQVCTIVSTAELPPEQRQVAIGLDRRMGSNPEYPDTRMTEDEVRLVLDHDDFFEARLLPGTEAIVRRAQRLRAVSLILVSELNLIDERDTPASLSEYDDYIPTLVELLEKPGSTEEVAHALSEIAALRHRPHRVFERTAAVAESLVRLAQYWA</sequence>